<dbReference type="Proteomes" id="UP001385892">
    <property type="component" value="Unassembled WGS sequence"/>
</dbReference>
<proteinExistence type="predicted"/>
<name>A0ABU8WWK1_9BURK</name>
<sequence>MVEEIFSERSDISLVPNSALKPTAYGVGLSCQLSISQAMRAFTPIFAILLSIWVVPCLATTPLMDSVDYDGETTTVIPQGQPWLDIPENDRTREIRLKERCSAIGAPRAEWRITEQRLWLVGLFKCGGAIKLESVYGGSGAPIFADWITSDLVTQRGRRLCSGNGITVRETAIVFRVDRGVVLSITRIDNKRHSAIPTVQDMRKILEPYGEQSKAEEFIANSDWPCLSPTTQRELRGAQEPIPSTGGTVGQYLRDHVDKLLK</sequence>
<gene>
    <name evidence="1" type="ORF">WKW82_31785</name>
</gene>
<keyword evidence="2" id="KW-1185">Reference proteome</keyword>
<dbReference type="RefSeq" id="WP_340346817.1">
    <property type="nucleotide sequence ID" value="NZ_JBBKZT010000021.1"/>
</dbReference>
<protein>
    <submittedName>
        <fullName evidence="1">Uncharacterized protein</fullName>
    </submittedName>
</protein>
<organism evidence="1 2">
    <name type="scientific">Variovorax rhizosphaerae</name>
    <dbReference type="NCBI Taxonomy" id="1836200"/>
    <lineage>
        <taxon>Bacteria</taxon>
        <taxon>Pseudomonadati</taxon>
        <taxon>Pseudomonadota</taxon>
        <taxon>Betaproteobacteria</taxon>
        <taxon>Burkholderiales</taxon>
        <taxon>Comamonadaceae</taxon>
        <taxon>Variovorax</taxon>
    </lineage>
</organism>
<reference evidence="1 2" key="1">
    <citation type="submission" date="2024-03" db="EMBL/GenBank/DDBJ databases">
        <title>Novel species of the genus Variovorax.</title>
        <authorList>
            <person name="Liu Q."/>
            <person name="Xin Y.-H."/>
        </authorList>
    </citation>
    <scope>NUCLEOTIDE SEQUENCE [LARGE SCALE GENOMIC DNA]</scope>
    <source>
        <strain evidence="1 2">KACC 18900</strain>
    </source>
</reference>
<accession>A0ABU8WWK1</accession>
<evidence type="ECO:0000313" key="1">
    <source>
        <dbReference type="EMBL" id="MEJ8851255.1"/>
    </source>
</evidence>
<comment type="caution">
    <text evidence="1">The sequence shown here is derived from an EMBL/GenBank/DDBJ whole genome shotgun (WGS) entry which is preliminary data.</text>
</comment>
<dbReference type="EMBL" id="JBBKZT010000021">
    <property type="protein sequence ID" value="MEJ8851255.1"/>
    <property type="molecule type" value="Genomic_DNA"/>
</dbReference>
<evidence type="ECO:0000313" key="2">
    <source>
        <dbReference type="Proteomes" id="UP001385892"/>
    </source>
</evidence>